<sequence length="237" mass="26609">MLLSLELYQVVIAGDVLSSLVSSCPLLERLTFTSSNSFDYLEIVAPKLKYFSCEGLFRSICVRMPHIADVTVVMKGSRNQLGFNEGERSNSVMLLRSIPMVEFLVLDYPYVKCLAARGVRERLPTTLNNLQDLLLHDICFGEPDEVSIVLYSIRCSPNLQGISIRAFHGATAAVDPVVELFDLQGWSKFSLKKLFFVLMEEVSGTDAEMEFIKLLLAKSPTLQSMRIKLKSMEVVKN</sequence>
<dbReference type="Proteomes" id="UP001062846">
    <property type="component" value="Chromosome 12"/>
</dbReference>
<evidence type="ECO:0000313" key="2">
    <source>
        <dbReference type="Proteomes" id="UP001062846"/>
    </source>
</evidence>
<reference evidence="1" key="1">
    <citation type="submission" date="2022-02" db="EMBL/GenBank/DDBJ databases">
        <title>Plant Genome Project.</title>
        <authorList>
            <person name="Zhang R.-G."/>
        </authorList>
    </citation>
    <scope>NUCLEOTIDE SEQUENCE</scope>
    <source>
        <strain evidence="1">AT1</strain>
    </source>
</reference>
<accession>A0ACC0LGZ2</accession>
<protein>
    <submittedName>
        <fullName evidence="1">Uncharacterized protein</fullName>
    </submittedName>
</protein>
<proteinExistence type="predicted"/>
<comment type="caution">
    <text evidence="1">The sequence shown here is derived from an EMBL/GenBank/DDBJ whole genome shotgun (WGS) entry which is preliminary data.</text>
</comment>
<organism evidence="1 2">
    <name type="scientific">Rhododendron molle</name>
    <name type="common">Chinese azalea</name>
    <name type="synonym">Azalea mollis</name>
    <dbReference type="NCBI Taxonomy" id="49168"/>
    <lineage>
        <taxon>Eukaryota</taxon>
        <taxon>Viridiplantae</taxon>
        <taxon>Streptophyta</taxon>
        <taxon>Embryophyta</taxon>
        <taxon>Tracheophyta</taxon>
        <taxon>Spermatophyta</taxon>
        <taxon>Magnoliopsida</taxon>
        <taxon>eudicotyledons</taxon>
        <taxon>Gunneridae</taxon>
        <taxon>Pentapetalae</taxon>
        <taxon>asterids</taxon>
        <taxon>Ericales</taxon>
        <taxon>Ericaceae</taxon>
        <taxon>Ericoideae</taxon>
        <taxon>Rhodoreae</taxon>
        <taxon>Rhododendron</taxon>
    </lineage>
</organism>
<evidence type="ECO:0000313" key="1">
    <source>
        <dbReference type="EMBL" id="KAI8527408.1"/>
    </source>
</evidence>
<dbReference type="EMBL" id="CM046399">
    <property type="protein sequence ID" value="KAI8527408.1"/>
    <property type="molecule type" value="Genomic_DNA"/>
</dbReference>
<gene>
    <name evidence="1" type="ORF">RHMOL_Rhmol12G0072700</name>
</gene>
<name>A0ACC0LGZ2_RHOML</name>
<keyword evidence="2" id="KW-1185">Reference proteome</keyword>